<dbReference type="EMBL" id="CP032452">
    <property type="protein sequence ID" value="QEZ68607.1"/>
    <property type="molecule type" value="Genomic_DNA"/>
</dbReference>
<dbReference type="Proteomes" id="UP000326961">
    <property type="component" value="Chromosome"/>
</dbReference>
<evidence type="ECO:0000313" key="2">
    <source>
        <dbReference type="Proteomes" id="UP000326961"/>
    </source>
</evidence>
<dbReference type="RefSeq" id="WP_150843265.1">
    <property type="nucleotide sequence ID" value="NZ_CP032452.1"/>
</dbReference>
<name>A0A5P3XC93_PARBF</name>
<proteinExistence type="predicted"/>
<gene>
    <name evidence="1" type="ORF">D4A35_06505</name>
</gene>
<sequence>MKNRANHFDIGYDILGKDCGGSNFYFLSFMNDSFSLEIFKVALLNLHLNIIKLSSKIEKGILNDIWKHNPNFRETDLQLIEEEVKDSGNFKDDVYKAIGTSTKIHTQVQREYPLLVKIFKSSKDKKVAVLYSFNHCFCDGRGGLYIINLLGDIYLKLSENKEIPALDIKWDMNNLLDNLDDFDKYRKYYKIRNEQKKTIGQMFKPILDNTSKKSINEIRATRRVQIDDMEKVHSFCKHHKISINDYIILIQLLITNKYDELYNVGSKYIGVSFNIDLRRYMKLPYIFIGNFASFDFFIIERSIIHHLDIAKFRKKINICKSKNPGLGFVRAIKMTERIPSSLFRILVDRFMSNMNDGNLYRGLSSSNCGDISKFIGKFGKCIDDISFIPAYDKVNMPNFGASSYNGKLTINISQECDEVDMVNILGDDFIEFSNMLLSEYSE</sequence>
<accession>A0A5P3XC93</accession>
<organism evidence="1 2">
    <name type="scientific">Paraclostridium bifermentans</name>
    <name type="common">Clostridium bifermentans</name>
    <dbReference type="NCBI Taxonomy" id="1490"/>
    <lineage>
        <taxon>Bacteria</taxon>
        <taxon>Bacillati</taxon>
        <taxon>Bacillota</taxon>
        <taxon>Clostridia</taxon>
        <taxon>Peptostreptococcales</taxon>
        <taxon>Peptostreptococcaceae</taxon>
        <taxon>Paraclostridium</taxon>
    </lineage>
</organism>
<evidence type="ECO:0000313" key="1">
    <source>
        <dbReference type="EMBL" id="QEZ68607.1"/>
    </source>
</evidence>
<protein>
    <recommendedName>
        <fullName evidence="3">Condensation domain-containing protein</fullName>
    </recommendedName>
</protein>
<dbReference type="AlphaFoldDB" id="A0A5P3XC93"/>
<reference evidence="1 2" key="1">
    <citation type="submission" date="2018-09" db="EMBL/GenBank/DDBJ databases">
        <title>A clostridial neurotoxin that targets Anopheles mosquitoes.</title>
        <authorList>
            <person name="Contreras E."/>
            <person name="Masuyer G."/>
            <person name="Qureshi N."/>
            <person name="Chawla S."/>
            <person name="Lim H.L."/>
            <person name="Chen J."/>
            <person name="Stenmark P."/>
            <person name="Gill S."/>
        </authorList>
    </citation>
    <scope>NUCLEOTIDE SEQUENCE [LARGE SCALE GENOMIC DNA]</scope>
    <source>
        <strain evidence="1 2">Cbm</strain>
    </source>
</reference>
<evidence type="ECO:0008006" key="3">
    <source>
        <dbReference type="Google" id="ProtNLM"/>
    </source>
</evidence>